<dbReference type="AlphaFoldDB" id="A0A927QRY9"/>
<dbReference type="Proteomes" id="UP000661025">
    <property type="component" value="Unassembled WGS sequence"/>
</dbReference>
<comment type="caution">
    <text evidence="1">The sequence shown here is derived from an EMBL/GenBank/DDBJ whole genome shotgun (WGS) entry which is preliminary data.</text>
</comment>
<organism evidence="1 2">
    <name type="scientific">Streptomyces caniscabiei</name>
    <dbReference type="NCBI Taxonomy" id="2746961"/>
    <lineage>
        <taxon>Bacteria</taxon>
        <taxon>Bacillati</taxon>
        <taxon>Actinomycetota</taxon>
        <taxon>Actinomycetes</taxon>
        <taxon>Kitasatosporales</taxon>
        <taxon>Streptomycetaceae</taxon>
        <taxon>Streptomyces</taxon>
    </lineage>
</organism>
<name>A0A927QRY9_9ACTN</name>
<protein>
    <submittedName>
        <fullName evidence="1">Uncharacterized protein</fullName>
    </submittedName>
</protein>
<dbReference type="EMBL" id="JACYXT010000035">
    <property type="protein sequence ID" value="MBD9729989.1"/>
    <property type="molecule type" value="Genomic_DNA"/>
</dbReference>
<evidence type="ECO:0000313" key="2">
    <source>
        <dbReference type="Proteomes" id="UP000661025"/>
    </source>
</evidence>
<evidence type="ECO:0000313" key="1">
    <source>
        <dbReference type="EMBL" id="MBD9729989.1"/>
    </source>
</evidence>
<reference evidence="1" key="1">
    <citation type="submission" date="2020-09" db="EMBL/GenBank/DDBJ databases">
        <title>Streptomyces canutascabiei sp. nov., which causes potato common scab and is distributed across the world.</title>
        <authorList>
            <person name="Nguyen H.P."/>
            <person name="Weisberg A.J."/>
            <person name="Chang J.H."/>
            <person name="Clarke C.R."/>
        </authorList>
    </citation>
    <scope>NUCLEOTIDE SEQUENCE</scope>
    <source>
        <strain evidence="1">ID-01-6.2a</strain>
    </source>
</reference>
<accession>A0A927QRY9</accession>
<dbReference type="RefSeq" id="WP_086798391.1">
    <property type="nucleotide sequence ID" value="NZ_CP119182.1"/>
</dbReference>
<sequence>MRYGIAAPDVQAEAVDGMRKRLAKPLDDPELPARYRTAMDGQAVDRLVPSLPFGSGVHLLPQGARGGRQPFLVSAWGGWGRAFPRRAKQAR</sequence>
<proteinExistence type="predicted"/>
<gene>
    <name evidence="1" type="ORF">IHE70_43865</name>
</gene>
<dbReference type="GeneID" id="79936802"/>